<feature type="compositionally biased region" description="Basic and acidic residues" evidence="4">
    <location>
        <begin position="506"/>
        <end position="535"/>
    </location>
</feature>
<evidence type="ECO:0000256" key="1">
    <source>
        <dbReference type="ARBA" id="ARBA00004604"/>
    </source>
</evidence>
<dbReference type="PANTHER" id="PTHR14150">
    <property type="entry name" value="U3 SMALL NUCLEOLAR RNA-ASSOCIATED PROTEIN 14"/>
    <property type="match status" value="1"/>
</dbReference>
<feature type="compositionally biased region" description="Basic residues" evidence="4">
    <location>
        <begin position="1"/>
        <end position="12"/>
    </location>
</feature>
<feature type="compositionally biased region" description="Acidic residues" evidence="4">
    <location>
        <begin position="602"/>
        <end position="611"/>
    </location>
</feature>
<feature type="compositionally biased region" description="Basic and acidic residues" evidence="4">
    <location>
        <begin position="612"/>
        <end position="621"/>
    </location>
</feature>
<feature type="region of interest" description="Disordered" evidence="4">
    <location>
        <begin position="689"/>
        <end position="722"/>
    </location>
</feature>
<feature type="compositionally biased region" description="Acidic residues" evidence="4">
    <location>
        <begin position="56"/>
        <end position="89"/>
    </location>
</feature>
<feature type="region of interest" description="Disordered" evidence="4">
    <location>
        <begin position="765"/>
        <end position="791"/>
    </location>
</feature>
<proteinExistence type="predicted"/>
<dbReference type="PANTHER" id="PTHR14150:SF12">
    <property type="entry name" value="U3 SMALL NUCLEOLAR RNA-ASSOCIATED PROTEIN 14 HOMOLOG A"/>
    <property type="match status" value="1"/>
</dbReference>
<feature type="compositionally biased region" description="Basic and acidic residues" evidence="4">
    <location>
        <begin position="648"/>
        <end position="667"/>
    </location>
</feature>
<comment type="subcellular location">
    <subcellularLocation>
        <location evidence="1">Nucleus</location>
        <location evidence="1">Nucleolus</location>
    </subcellularLocation>
</comment>
<evidence type="ECO:0000313" key="6">
    <source>
        <dbReference type="Proteomes" id="UP001448207"/>
    </source>
</evidence>
<feature type="compositionally biased region" description="Basic and acidic residues" evidence="4">
    <location>
        <begin position="44"/>
        <end position="55"/>
    </location>
</feature>
<dbReference type="EMBL" id="JBCLYO010000014">
    <property type="protein sequence ID" value="KAL0082960.1"/>
    <property type="molecule type" value="Genomic_DNA"/>
</dbReference>
<evidence type="ECO:0000256" key="4">
    <source>
        <dbReference type="SAM" id="MobiDB-lite"/>
    </source>
</evidence>
<feature type="compositionally biased region" description="Acidic residues" evidence="4">
    <location>
        <begin position="118"/>
        <end position="152"/>
    </location>
</feature>
<protein>
    <submittedName>
        <fullName evidence="5">Small-subunit processome</fullName>
    </submittedName>
</protein>
<gene>
    <name evidence="5" type="ORF">J3Q64DRAFT_1642122</name>
</gene>
<accession>A0ABR3AVU2</accession>
<keyword evidence="2" id="KW-0597">Phosphoprotein</keyword>
<evidence type="ECO:0000256" key="3">
    <source>
        <dbReference type="ARBA" id="ARBA00023242"/>
    </source>
</evidence>
<feature type="compositionally biased region" description="Basic and acidic residues" evidence="4">
    <location>
        <begin position="90"/>
        <end position="105"/>
    </location>
</feature>
<feature type="compositionally biased region" description="Acidic residues" evidence="4">
    <location>
        <begin position="178"/>
        <end position="215"/>
    </location>
</feature>
<dbReference type="Proteomes" id="UP001448207">
    <property type="component" value="Unassembled WGS sequence"/>
</dbReference>
<name>A0ABR3AVU2_PHYBL</name>
<keyword evidence="3" id="KW-0539">Nucleus</keyword>
<keyword evidence="6" id="KW-1185">Reference proteome</keyword>
<feature type="compositionally biased region" description="Low complexity" evidence="4">
    <location>
        <begin position="699"/>
        <end position="713"/>
    </location>
</feature>
<organism evidence="5 6">
    <name type="scientific">Phycomyces blakesleeanus</name>
    <dbReference type="NCBI Taxonomy" id="4837"/>
    <lineage>
        <taxon>Eukaryota</taxon>
        <taxon>Fungi</taxon>
        <taxon>Fungi incertae sedis</taxon>
        <taxon>Mucoromycota</taxon>
        <taxon>Mucoromycotina</taxon>
        <taxon>Mucoromycetes</taxon>
        <taxon>Mucorales</taxon>
        <taxon>Phycomycetaceae</taxon>
        <taxon>Phycomyces</taxon>
    </lineage>
</organism>
<feature type="compositionally biased region" description="Basic and acidic residues" evidence="4">
    <location>
        <begin position="549"/>
        <end position="568"/>
    </location>
</feature>
<feature type="region of interest" description="Disordered" evidence="4">
    <location>
        <begin position="1"/>
        <end position="250"/>
    </location>
</feature>
<feature type="region of interest" description="Disordered" evidence="4">
    <location>
        <begin position="486"/>
        <end position="667"/>
    </location>
</feature>
<evidence type="ECO:0000313" key="5">
    <source>
        <dbReference type="EMBL" id="KAL0082960.1"/>
    </source>
</evidence>
<feature type="compositionally biased region" description="Acidic residues" evidence="4">
    <location>
        <begin position="536"/>
        <end position="548"/>
    </location>
</feature>
<evidence type="ECO:0000256" key="2">
    <source>
        <dbReference type="ARBA" id="ARBA00022553"/>
    </source>
</evidence>
<feature type="compositionally biased region" description="Basic and acidic residues" evidence="4">
    <location>
        <begin position="580"/>
        <end position="601"/>
    </location>
</feature>
<dbReference type="Pfam" id="PF04615">
    <property type="entry name" value="Utp14"/>
    <property type="match status" value="1"/>
</dbReference>
<dbReference type="InterPro" id="IPR006709">
    <property type="entry name" value="SSU_processome_Utp14"/>
</dbReference>
<sequence>MPPQQHKGKKGPVKGSKGAPNKGKGKARVPYKTNIADVFEADDDKQRLSRKGHDLDEVDDYEYNVGEIQDEDDEEIDSDEAFDESDDEKFESFKFHGSTKADEKKKMKKPKSYNIDANSEDENVSEEEIDLNESENEDEGDSNSEDGEDYVDLSDMLNDPASSELKKTVKNLMPVTDSSDDEMDNFDFEDDSEEDEDEDEKEDEAAEEESDDENDEKIVSFIDSLENKKRKKGENDGTNKKKKHIPERTEVYQENEFNLLARSSESNDGKKKKIDMNDLMGSFSNEVGFESMRKSLLALDGKGKHAVKRALDAPLPKRLQDRMERQAAYNEANKEIARWQPTVKKNREADHLTFPMQGAAVEKMSSANLASKFKPETDMEKEIEKALEEAGMKDEELEEFEALKLNKLSVEEVEKRRNDLRLMRELMFRHEIKAKRLGKIKSKSYRKLQRKEKAKLELQIKQMEEVDHGITHEDQVKAAMDRAEERMSLKHKNTGQWAKRALARGNQDEGTREAIMDQLRRGEQLKRKVQGRDSDDGSEDESEEEDLDVTDKEEIMRQLAKLEDEPTKAAKGLMSMKFMQEGEKRQKEATDAQIDSFKDEWLSDDSDEEGGSTEKTEKEVPTHSIVENNPGRMAFGAKKANKANASKSENKSEHNIEKIKKLQKDTKAAEDVDDVKLDLTKTLTMTATPTQANKKQKISATVTVSSTPAAAASDSEDDDEAEERVEFTQRELVARAFANDDVVAEFEEEKKKVVEEDDDKVEDLTLPGWGSWGGKGVRAPKKKKKFTRTIKGVAPSERKDVKLSNVIINEKKNKKAEKYQVTHVPFPFQNMEQYERSLRAPVGKEWNTRETFQKMTKPRVITKLGAVIDPLSAPFK</sequence>
<reference evidence="5 6" key="1">
    <citation type="submission" date="2024-04" db="EMBL/GenBank/DDBJ databases">
        <title>Symmetric and asymmetric DNA N6-adenine methylation regulates different biological responses in Mucorales.</title>
        <authorList>
            <consortium name="Lawrence Berkeley National Laboratory"/>
            <person name="Lax C."/>
            <person name="Mondo S.J."/>
            <person name="Osorio-Concepcion M."/>
            <person name="Muszewska A."/>
            <person name="Corrochano-Luque M."/>
            <person name="Gutierrez G."/>
            <person name="Riley R."/>
            <person name="Lipzen A."/>
            <person name="Guo J."/>
            <person name="Hundley H."/>
            <person name="Amirebrahimi M."/>
            <person name="Ng V."/>
            <person name="Lorenzo-Gutierrez D."/>
            <person name="Binder U."/>
            <person name="Yang J."/>
            <person name="Song Y."/>
            <person name="Canovas D."/>
            <person name="Navarro E."/>
            <person name="Freitag M."/>
            <person name="Gabaldon T."/>
            <person name="Grigoriev I.V."/>
            <person name="Corrochano L.M."/>
            <person name="Nicolas F.E."/>
            <person name="Garre V."/>
        </authorList>
    </citation>
    <scope>NUCLEOTIDE SEQUENCE [LARGE SCALE GENOMIC DNA]</scope>
    <source>
        <strain evidence="5 6">L51</strain>
    </source>
</reference>
<feature type="compositionally biased region" description="Basic residues" evidence="4">
    <location>
        <begin position="778"/>
        <end position="788"/>
    </location>
</feature>
<comment type="caution">
    <text evidence="5">The sequence shown here is derived from an EMBL/GenBank/DDBJ whole genome shotgun (WGS) entry which is preliminary data.</text>
</comment>